<evidence type="ECO:0008006" key="3">
    <source>
        <dbReference type="Google" id="ProtNLM"/>
    </source>
</evidence>
<reference evidence="1" key="1">
    <citation type="submission" date="2022-01" db="EMBL/GenBank/DDBJ databases">
        <authorList>
            <person name="King R."/>
        </authorList>
    </citation>
    <scope>NUCLEOTIDE SEQUENCE</scope>
</reference>
<dbReference type="EMBL" id="OU895878">
    <property type="protein sequence ID" value="CAG9803924.1"/>
    <property type="molecule type" value="Genomic_DNA"/>
</dbReference>
<dbReference type="AlphaFoldDB" id="A0A9N9RVL4"/>
<proteinExistence type="predicted"/>
<evidence type="ECO:0000313" key="1">
    <source>
        <dbReference type="EMBL" id="CAG9803924.1"/>
    </source>
</evidence>
<dbReference type="OrthoDB" id="10261384at2759"/>
<accession>A0A9N9RVL4</accession>
<evidence type="ECO:0000313" key="2">
    <source>
        <dbReference type="Proteomes" id="UP001153620"/>
    </source>
</evidence>
<keyword evidence="2" id="KW-1185">Reference proteome</keyword>
<dbReference type="Proteomes" id="UP001153620">
    <property type="component" value="Chromosome 2"/>
</dbReference>
<gene>
    <name evidence="1" type="ORF">CHIRRI_LOCUS6819</name>
</gene>
<protein>
    <recommendedName>
        <fullName evidence="3">Alpha-and gamma-adaptin-binding protein p34</fullName>
    </recommendedName>
</protein>
<sequence>MDLPILAVISEDKNQSADSLIANIRKLSNNEDVQDLYDCRICIHNIVTKYYETKIALLPTDNFIGLNDAVKSKIEGVLLYFDSNDRSFLKTLPFYKDFIKDHNIEFSILLCKQLTENVDAGITFSCIKSIYNKFDIIELDGKSCDDSDDFTEPIGYDELAMALQVFPKIPNLDTHSNEENDKLSGDDIDVQEEIDRFENLLSQMLQFRPNTENMSREERLNHAQNFAEIFEKLILQDAEEDGSVSAE</sequence>
<dbReference type="InterPro" id="IPR019341">
    <property type="entry name" value="Alpha/Gamma-adaptin-bd_p34"/>
</dbReference>
<organism evidence="1 2">
    <name type="scientific">Chironomus riparius</name>
    <dbReference type="NCBI Taxonomy" id="315576"/>
    <lineage>
        <taxon>Eukaryota</taxon>
        <taxon>Metazoa</taxon>
        <taxon>Ecdysozoa</taxon>
        <taxon>Arthropoda</taxon>
        <taxon>Hexapoda</taxon>
        <taxon>Insecta</taxon>
        <taxon>Pterygota</taxon>
        <taxon>Neoptera</taxon>
        <taxon>Endopterygota</taxon>
        <taxon>Diptera</taxon>
        <taxon>Nematocera</taxon>
        <taxon>Chironomoidea</taxon>
        <taxon>Chironomidae</taxon>
        <taxon>Chironominae</taxon>
        <taxon>Chironomus</taxon>
    </lineage>
</organism>
<dbReference type="PANTHER" id="PTHR14659:SF1">
    <property type="entry name" value="ALPHA- AND GAMMA-ADAPTIN-BINDING PROTEIN P34"/>
    <property type="match status" value="1"/>
</dbReference>
<dbReference type="PANTHER" id="PTHR14659">
    <property type="entry name" value="ALPHA- AND GAMMA-ADAPTIN-BINDING PROTEIN P34"/>
    <property type="match status" value="1"/>
</dbReference>
<reference evidence="1" key="2">
    <citation type="submission" date="2022-10" db="EMBL/GenBank/DDBJ databases">
        <authorList>
            <consortium name="ENA_rothamsted_submissions"/>
            <consortium name="culmorum"/>
            <person name="King R."/>
        </authorList>
    </citation>
    <scope>NUCLEOTIDE SEQUENCE</scope>
</reference>
<name>A0A9N9RVL4_9DIPT</name>